<proteinExistence type="inferred from homology"/>
<evidence type="ECO:0000256" key="5">
    <source>
        <dbReference type="PROSITE-ProRule" id="PRU01240"/>
    </source>
</evidence>
<dbReference type="PROSITE" id="PS00137">
    <property type="entry name" value="SUBTILASE_HIS"/>
    <property type="match status" value="1"/>
</dbReference>
<dbReference type="PROSITE" id="PS51892">
    <property type="entry name" value="SUBTILASE"/>
    <property type="match status" value="1"/>
</dbReference>
<dbReference type="InterPro" id="IPR036852">
    <property type="entry name" value="Peptidase_S8/S53_dom_sf"/>
</dbReference>
<feature type="active site" description="Charge relay system" evidence="5">
    <location>
        <position position="176"/>
    </location>
</feature>
<dbReference type="RefSeq" id="WP_263049898.1">
    <property type="nucleotide sequence ID" value="NZ_CP106735.1"/>
</dbReference>
<dbReference type="InterPro" id="IPR000601">
    <property type="entry name" value="PKD_dom"/>
</dbReference>
<dbReference type="InterPro" id="IPR015500">
    <property type="entry name" value="Peptidase_S8_subtilisin-rel"/>
</dbReference>
<comment type="similarity">
    <text evidence="1 5">Belongs to the peptidase S8 family.</text>
</comment>
<accession>A0ABY6CW61</accession>
<dbReference type="SUPFAM" id="SSF52743">
    <property type="entry name" value="Subtilisin-like"/>
    <property type="match status" value="1"/>
</dbReference>
<dbReference type="Pfam" id="PF19081">
    <property type="entry name" value="Ig_7"/>
    <property type="match status" value="1"/>
</dbReference>
<evidence type="ECO:0000313" key="8">
    <source>
        <dbReference type="Proteomes" id="UP001062165"/>
    </source>
</evidence>
<evidence type="ECO:0000256" key="4">
    <source>
        <dbReference type="ARBA" id="ARBA00022825"/>
    </source>
</evidence>
<evidence type="ECO:0000256" key="1">
    <source>
        <dbReference type="ARBA" id="ARBA00011073"/>
    </source>
</evidence>
<evidence type="ECO:0000313" key="7">
    <source>
        <dbReference type="EMBL" id="UXX78152.1"/>
    </source>
</evidence>
<dbReference type="Gene3D" id="2.60.40.10">
    <property type="entry name" value="Immunoglobulins"/>
    <property type="match status" value="2"/>
</dbReference>
<dbReference type="PANTHER" id="PTHR43399:SF4">
    <property type="entry name" value="CELL WALL-ASSOCIATED PROTEASE"/>
    <property type="match status" value="1"/>
</dbReference>
<dbReference type="InterPro" id="IPR000209">
    <property type="entry name" value="Peptidase_S8/S53_dom"/>
</dbReference>
<evidence type="ECO:0000259" key="6">
    <source>
        <dbReference type="PROSITE" id="PS50093"/>
    </source>
</evidence>
<dbReference type="NCBIfam" id="TIGR04183">
    <property type="entry name" value="Por_Secre_tail"/>
    <property type="match status" value="1"/>
</dbReference>
<keyword evidence="4 5" id="KW-0720">Serine protease</keyword>
<reference evidence="7" key="1">
    <citation type="submission" date="2022-10" db="EMBL/GenBank/DDBJ databases">
        <title>Comparative genomics and taxonomic characterization of three novel marine species of genus Reichenbachiella exhibiting antioxidant and polysaccharide degradation activities.</title>
        <authorList>
            <person name="Muhammad N."/>
            <person name="Lee Y.-J."/>
            <person name="Ko J."/>
            <person name="Kim S.-G."/>
        </authorList>
    </citation>
    <scope>NUCLEOTIDE SEQUENCE</scope>
    <source>
        <strain evidence="7">Wsw4-B4</strain>
    </source>
</reference>
<dbReference type="InterPro" id="IPR035986">
    <property type="entry name" value="PKD_dom_sf"/>
</dbReference>
<protein>
    <submittedName>
        <fullName evidence="7">S8 family serine peptidase</fullName>
    </submittedName>
</protein>
<dbReference type="SUPFAM" id="SSF49299">
    <property type="entry name" value="PKD domain"/>
    <property type="match status" value="1"/>
</dbReference>
<keyword evidence="2 5" id="KW-0645">Protease</keyword>
<keyword evidence="3 5" id="KW-0378">Hydrolase</keyword>
<dbReference type="Gene3D" id="3.40.50.200">
    <property type="entry name" value="Peptidase S8/S53 domain"/>
    <property type="match status" value="1"/>
</dbReference>
<dbReference type="SMART" id="SM00089">
    <property type="entry name" value="PKD"/>
    <property type="match status" value="2"/>
</dbReference>
<sequence length="1411" mass="155136">MSDTFMQMSIVTNKILIFWVGAFLLQLFAFASLAQEEYYMVYLKMDMQTAPSTSGRVVSGAQKQLDLNALPKVLAVEPLRYGGQSASSQRTFIQKSRYLDGIYKLKVDTTVDLEVWLREVSANEQVKYAEVEEPVQLLLTPNDPSVPSQDYLTKIKAYDAWNITQGDPSYVIAISDNGTDYDHEDLLGNLSYNVADPVNGIDDDNNGYIDDYVGWDLADEDNDPQGDLSEGDASHGTLVAGIAAAQTNNGVGIAGTGYHSVFYPIKVFRSSNGFSRNAYESIVYAADQGCEVINLSWGVAATSGSQALQDIINYAVLEKNMVVVAAAGNTNADLDFYPASYDHVLSVGMTDINDNKQTHATYSYKIDLMAPGASNYATANNDTYKSGSGSSFAAPQVAGTAALVMDAFPDYSAIQVMEQIRMTSDDIYDVGGNSIYEGKLGKGRLNMYRAVSEKEVASIRSYGYSYSGPFDKLLFRDDTVTVHLNFVNILRPVKNAVVHISSTSPHVEILNHAVALGALETMDSVKNVIVKIRLTSDAPTSEKIGFRMTYTDILGYDDFEYFEFTTAPSYLEMSNQKIAMIVESDGRLGHINDESNQGYGLLYDGQQVARFMGVVMGTSPDSISDNVINDFTAYTYEDDLSAIKNIKFISRDEADLYSLGSLSDAGADKSLGLLIEQEFLIWNEASDADYLVAEYRLTNTTDKSKANMKFGWYMDFNIGDSTKNFVNWEASHQLAYTYSIENPDLLMGVALITNQNVIVNAIDLFDQNELPLDIANTFSDQLKYDMLNTQKTTAGDAAGYDVAQLVTADLGTFAALGSEKIAYALVFATDLATLKANVDKATAKYNAFLNAPPLNLVVGACENEELLLGNEDPIAVYSDALGIDLLMSGTDLNLGSFDHNSTLYFKEITGGYESDVYKMQISIANPQIDFSTSPEILYLGDDPNNEVQFQDLSLGGVVWSWSFDNGSFSLVQNPRISFDAVGNYSIDFTVSTAIGCEESLNRTFVVKQRGVSPVISDQTVCEGAAVSISASNSNSLRFFSSKTSELPFYEGATYDIPALNQSVTYYVSSDADTEESARVPVVLTVDAVHADFEFLPDTLDMSSASLIRVLDKSTGGTEVVWKMNNKITAGSQSFVYDFEGLSSLSIHQQVTSVNGCVSTKYEVVPLQTTSKGGISELDICEWEHVTAKPQFGSHFVFYSDKDKTHILDKGKEAVFGPIRTDTSFFISNITHYLESDLVEFEIDVDEFETQILATPDSLLFDQGRNATFSIDNKEVVSTRWFQDNGLQAFVARPTFSYQQPGDYMLTAISKNKNACADTATLSYKVYQILDAAQHTQSIRLYPNPAAEVLTIHTEALLEDLVIFDAFGRAYTCALQQYAMGLFIEVSHLSHGVYFLQGHSGNNHFSLKFIKQ</sequence>
<feature type="active site" description="Charge relay system" evidence="5">
    <location>
        <position position="235"/>
    </location>
</feature>
<dbReference type="Proteomes" id="UP001062165">
    <property type="component" value="Chromosome"/>
</dbReference>
<dbReference type="Pfam" id="PF00082">
    <property type="entry name" value="Peptidase_S8"/>
    <property type="match status" value="1"/>
</dbReference>
<feature type="domain" description="PKD" evidence="6">
    <location>
        <begin position="957"/>
        <end position="1006"/>
    </location>
</feature>
<name>A0ABY6CW61_9BACT</name>
<dbReference type="PROSITE" id="PS50093">
    <property type="entry name" value="PKD"/>
    <property type="match status" value="1"/>
</dbReference>
<dbReference type="CDD" id="cd00146">
    <property type="entry name" value="PKD"/>
    <property type="match status" value="1"/>
</dbReference>
<dbReference type="InterPro" id="IPR022398">
    <property type="entry name" value="Peptidase_S8_His-AS"/>
</dbReference>
<gene>
    <name evidence="7" type="ORF">N7E81_12360</name>
</gene>
<feature type="active site" description="Charge relay system" evidence="5">
    <location>
        <position position="391"/>
    </location>
</feature>
<organism evidence="7 8">
    <name type="scientific">Reichenbachiella carrageenanivorans</name>
    <dbReference type="NCBI Taxonomy" id="2979869"/>
    <lineage>
        <taxon>Bacteria</taxon>
        <taxon>Pseudomonadati</taxon>
        <taxon>Bacteroidota</taxon>
        <taxon>Cytophagia</taxon>
        <taxon>Cytophagales</taxon>
        <taxon>Reichenbachiellaceae</taxon>
        <taxon>Reichenbachiella</taxon>
    </lineage>
</organism>
<dbReference type="InterPro" id="IPR051048">
    <property type="entry name" value="Peptidase_S8/S53_subtilisin"/>
</dbReference>
<dbReference type="Pfam" id="PF18962">
    <property type="entry name" value="Por_Secre_tail"/>
    <property type="match status" value="1"/>
</dbReference>
<keyword evidence="8" id="KW-1185">Reference proteome</keyword>
<dbReference type="InterPro" id="IPR022409">
    <property type="entry name" value="PKD/Chitinase_dom"/>
</dbReference>
<dbReference type="EMBL" id="CP106735">
    <property type="protein sequence ID" value="UXX78152.1"/>
    <property type="molecule type" value="Genomic_DNA"/>
</dbReference>
<dbReference type="InterPro" id="IPR044023">
    <property type="entry name" value="Ig_7"/>
</dbReference>
<dbReference type="InterPro" id="IPR013783">
    <property type="entry name" value="Ig-like_fold"/>
</dbReference>
<dbReference type="InterPro" id="IPR026444">
    <property type="entry name" value="Secre_tail"/>
</dbReference>
<dbReference type="PRINTS" id="PR00723">
    <property type="entry name" value="SUBTILISIN"/>
</dbReference>
<evidence type="ECO:0000256" key="3">
    <source>
        <dbReference type="ARBA" id="ARBA00022801"/>
    </source>
</evidence>
<dbReference type="PANTHER" id="PTHR43399">
    <property type="entry name" value="SUBTILISIN-RELATED"/>
    <property type="match status" value="1"/>
</dbReference>
<evidence type="ECO:0000256" key="2">
    <source>
        <dbReference type="ARBA" id="ARBA00022670"/>
    </source>
</evidence>